<proteinExistence type="predicted"/>
<feature type="signal peptide" evidence="1">
    <location>
        <begin position="1"/>
        <end position="40"/>
    </location>
</feature>
<dbReference type="AlphaFoldDB" id="A0A101JS42"/>
<keyword evidence="3" id="KW-1185">Reference proteome</keyword>
<accession>A0A101JS42</accession>
<dbReference type="PANTHER" id="PTHR36453">
    <property type="entry name" value="SECRETED PROTEIN-RELATED"/>
    <property type="match status" value="1"/>
</dbReference>
<reference evidence="3" key="1">
    <citation type="submission" date="2015-10" db="EMBL/GenBank/DDBJ databases">
        <authorList>
            <person name="Ju K.-S."/>
            <person name="Doroghazi J.R."/>
            <person name="Metcalf W.W."/>
        </authorList>
    </citation>
    <scope>NUCLEOTIDE SEQUENCE [LARGE SCALE GENOMIC DNA]</scope>
    <source>
        <strain evidence="3">NRRL 3151</strain>
    </source>
</reference>
<keyword evidence="1" id="KW-0732">Signal</keyword>
<comment type="caution">
    <text evidence="2">The sequence shown here is derived from an EMBL/GenBank/DDBJ whole genome shotgun (WGS) entry which is preliminary data.</text>
</comment>
<dbReference type="SMART" id="SM00710">
    <property type="entry name" value="PbH1"/>
    <property type="match status" value="7"/>
</dbReference>
<dbReference type="OrthoDB" id="9808066at2"/>
<evidence type="ECO:0000313" key="2">
    <source>
        <dbReference type="EMBL" id="KUL32128.1"/>
    </source>
</evidence>
<dbReference type="Gene3D" id="2.160.20.10">
    <property type="entry name" value="Single-stranded right-handed beta-helix, Pectin lyase-like"/>
    <property type="match status" value="2"/>
</dbReference>
<evidence type="ECO:0000313" key="3">
    <source>
        <dbReference type="Proteomes" id="UP000053923"/>
    </source>
</evidence>
<dbReference type="InterPro" id="IPR013320">
    <property type="entry name" value="ConA-like_dom_sf"/>
</dbReference>
<protein>
    <recommendedName>
        <fullName evidence="4">Right handed beta helix domain-containing protein</fullName>
    </recommendedName>
</protein>
<dbReference type="InterPro" id="IPR012334">
    <property type="entry name" value="Pectin_lyas_fold"/>
</dbReference>
<dbReference type="Gene3D" id="2.60.120.200">
    <property type="match status" value="2"/>
</dbReference>
<dbReference type="SUPFAM" id="SSF49899">
    <property type="entry name" value="Concanavalin A-like lectins/glucanases"/>
    <property type="match status" value="2"/>
</dbReference>
<dbReference type="EMBL" id="LLZG01000231">
    <property type="protein sequence ID" value="KUL32128.1"/>
    <property type="molecule type" value="Genomic_DNA"/>
</dbReference>
<organism evidence="2 3">
    <name type="scientific">Streptomyces regalis</name>
    <dbReference type="NCBI Taxonomy" id="68262"/>
    <lineage>
        <taxon>Bacteria</taxon>
        <taxon>Bacillati</taxon>
        <taxon>Actinomycetota</taxon>
        <taxon>Actinomycetes</taxon>
        <taxon>Kitasatosporales</taxon>
        <taxon>Streptomycetaceae</taxon>
        <taxon>Streptomyces</taxon>
    </lineage>
</organism>
<dbReference type="Pfam" id="PF07081">
    <property type="entry name" value="DUF1349"/>
    <property type="match status" value="1"/>
</dbReference>
<dbReference type="Proteomes" id="UP000053923">
    <property type="component" value="Unassembled WGS sequence"/>
</dbReference>
<evidence type="ECO:0008006" key="4">
    <source>
        <dbReference type="Google" id="ProtNLM"/>
    </source>
</evidence>
<dbReference type="SUPFAM" id="SSF51126">
    <property type="entry name" value="Pectin lyase-like"/>
    <property type="match status" value="2"/>
</dbReference>
<dbReference type="InterPro" id="IPR009784">
    <property type="entry name" value="DUF1349"/>
</dbReference>
<dbReference type="InterPro" id="IPR006626">
    <property type="entry name" value="PbH1"/>
</dbReference>
<name>A0A101JS42_9ACTN</name>
<dbReference type="RefSeq" id="WP_062704745.1">
    <property type="nucleotide sequence ID" value="NZ_LLZG01000231.1"/>
</dbReference>
<sequence length="1052" mass="110206">MRTTRIRPAVPDRLRSWLATAAVLTASTAAVLTQAGPAFAAGTTLHAAPNGSGTACSVSRPCSVTQAKTKVRATNSSMKGNITVELADGTYRLSAPLAFTSADSGTGGYTVTWKAALGAHPVITGAQKATGWTVQDSAKNIWKSNVGTGFDTRHLAVDGVLATRARTAVPRSDLTATTSGYTFTNSSLSYLNSLAQPGRTEIHGIGSFTDRYAPVTNINSGTITMAQPSWNNNTFGYDTLTSPFRAGPLYIENAYEFLDTAGEWYLDTATGTLYYKPLAGQDMSEADVEVPKLESLIGVGGTYSSPATHIAFSGLQFSGTSWLDPTAHGYASQQTGAYISGTWDRPSDALTSCQSGCRLFEAARPHWEQMPAAVQVSAADHITFTGNRFTQLGQGGLGIGNDANAHTTGVGLGADTITATGNVFTQDAGGGIVVGGIQADAHHPSDSRMTNRNITLSNNLIHDVALEYRDMSAILVTYVNGATVSHNEVYNLPYSGLTIGYGWGTNDIGGSQDYVNRGLYNYQPTYTTATTAANNHVTDNYIHDLMQQMTDGGCMYTLSASPGSTFERNYCHSNGGWFGFYHDEGSRNFTDTNNVFRNTGEWGHENSNATNNTGALTLTDNWTSNSSANITNTNGRGDVVSGTVVVSDGNWPSAAKTVMNNAGIRPLYRPLTTDPVSSPYSTYSSTPANTGQSGGHFTITDAGEDIWGAGGQHEDEYGTVFRNGSAVDGTSVTARVDNLDNTSGWAKAGVVLRNDLTDDGSSAGYAAVVVTPKNGVSFQRDSNADGYLDRLTSTAATVKAPVWLRLTRTATRVSAYYSTDGSTFTQVGSAVTLPSMATTQDAGVIHTAHSTTAGSATFSNLRIVTSPYKAYSSIPAAVSQSGQVTSLTSAGIDVWRSGTAYDDEYSAAYRTEVAGTSSTVTVRVTSQDKTNSWAKAGLMLRNNIASAGSSTGYLVLATTPGNGIALSSDSNGDGYLDTNTIKTGSATVAPVWLRLVRSGTSVTGSYSADGTTWTTVGTATLTGANSTEDAGMFSTAHAGSIGTASFSQFSVS</sequence>
<dbReference type="InterPro" id="IPR011050">
    <property type="entry name" value="Pectin_lyase_fold/virulence"/>
</dbReference>
<dbReference type="PANTHER" id="PTHR36453:SF2">
    <property type="entry name" value="APPLE DOMAIN-CONTAINING PROTEIN"/>
    <property type="match status" value="1"/>
</dbReference>
<evidence type="ECO:0000256" key="1">
    <source>
        <dbReference type="SAM" id="SignalP"/>
    </source>
</evidence>
<gene>
    <name evidence="2" type="ORF">ADL12_23290</name>
</gene>
<feature type="chain" id="PRO_5007098087" description="Right handed beta helix domain-containing protein" evidence="1">
    <location>
        <begin position="41"/>
        <end position="1052"/>
    </location>
</feature>